<keyword evidence="1" id="KW-1133">Transmembrane helix</keyword>
<accession>A0A085LKS3</accession>
<feature type="transmembrane region" description="Helical" evidence="1">
    <location>
        <begin position="111"/>
        <end position="129"/>
    </location>
</feature>
<keyword evidence="1" id="KW-0472">Membrane</keyword>
<proteinExistence type="predicted"/>
<organism evidence="2 3">
    <name type="scientific">Trichuris suis</name>
    <name type="common">pig whipworm</name>
    <dbReference type="NCBI Taxonomy" id="68888"/>
    <lineage>
        <taxon>Eukaryota</taxon>
        <taxon>Metazoa</taxon>
        <taxon>Ecdysozoa</taxon>
        <taxon>Nematoda</taxon>
        <taxon>Enoplea</taxon>
        <taxon>Dorylaimia</taxon>
        <taxon>Trichinellida</taxon>
        <taxon>Trichuridae</taxon>
        <taxon>Trichuris</taxon>
    </lineage>
</organism>
<evidence type="ECO:0000256" key="1">
    <source>
        <dbReference type="SAM" id="Phobius"/>
    </source>
</evidence>
<gene>
    <name evidence="2" type="ORF">M513_13558</name>
</gene>
<keyword evidence="1" id="KW-0812">Transmembrane</keyword>
<reference evidence="2 3" key="1">
    <citation type="journal article" date="2014" name="Nat. Genet.">
        <title>Genome and transcriptome of the porcine whipworm Trichuris suis.</title>
        <authorList>
            <person name="Jex A.R."/>
            <person name="Nejsum P."/>
            <person name="Schwarz E.M."/>
            <person name="Hu L."/>
            <person name="Young N.D."/>
            <person name="Hall R.S."/>
            <person name="Korhonen P.K."/>
            <person name="Liao S."/>
            <person name="Thamsborg S."/>
            <person name="Xia J."/>
            <person name="Xu P."/>
            <person name="Wang S."/>
            <person name="Scheerlinck J.P."/>
            <person name="Hofmann A."/>
            <person name="Sternberg P.W."/>
            <person name="Wang J."/>
            <person name="Gasser R.B."/>
        </authorList>
    </citation>
    <scope>NUCLEOTIDE SEQUENCE [LARGE SCALE GENOMIC DNA]</scope>
    <source>
        <strain evidence="2">DCEP-RM93M</strain>
    </source>
</reference>
<dbReference type="Proteomes" id="UP000030764">
    <property type="component" value="Unassembled WGS sequence"/>
</dbReference>
<dbReference type="EMBL" id="KL363461">
    <property type="protein sequence ID" value="KFD45569.1"/>
    <property type="molecule type" value="Genomic_DNA"/>
</dbReference>
<dbReference type="AlphaFoldDB" id="A0A085LKS3"/>
<evidence type="ECO:0000313" key="3">
    <source>
        <dbReference type="Proteomes" id="UP000030764"/>
    </source>
</evidence>
<sequence>MYASSYTCQGAAVGGVPAVPGHAARCRGSLQTRVICKESRVYRRLMKEALFIQNNQHINRDRGSEISDIWNNLVHVTNCCDFAWPSFLFLFSFFLSFLCLVSFFIPPYPSLPYFGSCLLFFSFLSANRLSLAVRPKPTLHAVQGNKFQEQEDPQDRRLESYRTGTFKAHFTPHRDFKPTPPAHY</sequence>
<keyword evidence="3" id="KW-1185">Reference proteome</keyword>
<name>A0A085LKS3_9BILA</name>
<protein>
    <submittedName>
        <fullName evidence="2">Uncharacterized protein</fullName>
    </submittedName>
</protein>
<evidence type="ECO:0000313" key="2">
    <source>
        <dbReference type="EMBL" id="KFD45569.1"/>
    </source>
</evidence>
<feature type="transmembrane region" description="Helical" evidence="1">
    <location>
        <begin position="87"/>
        <end position="105"/>
    </location>
</feature>